<dbReference type="GO" id="GO:0000466">
    <property type="term" value="P:maturation of 5.8S rRNA from tricistronic rRNA transcript (SSU-rRNA, 5.8S rRNA, LSU-rRNA)"/>
    <property type="evidence" value="ECO:0007669"/>
    <property type="project" value="UniProtKB-UniRule"/>
</dbReference>
<comment type="subcellular location">
    <subcellularLocation>
        <location evidence="4">Nucleus</location>
        <location evidence="4">Nucleolus</location>
    </subcellularLocation>
    <subcellularLocation>
        <location evidence="4">Nucleus</location>
        <location evidence="4">Nucleoplasm</location>
    </subcellularLocation>
</comment>
<dbReference type="HAMAP" id="MF_03028">
    <property type="entry name" value="Pescadillo"/>
    <property type="match status" value="1"/>
</dbReference>
<evidence type="ECO:0000259" key="6">
    <source>
        <dbReference type="PROSITE" id="PS50172"/>
    </source>
</evidence>
<gene>
    <name evidence="7" type="ORF">QLX08_003972</name>
</gene>
<dbReference type="CDD" id="cd17709">
    <property type="entry name" value="BRCT_pescadillo_like"/>
    <property type="match status" value="1"/>
</dbReference>
<dbReference type="PANTHER" id="PTHR12221">
    <property type="entry name" value="PESCADILLO - RELATED"/>
    <property type="match status" value="1"/>
</dbReference>
<keyword evidence="2 4" id="KW-0698">rRNA processing</keyword>
<evidence type="ECO:0000256" key="1">
    <source>
        <dbReference type="ARBA" id="ARBA00022517"/>
    </source>
</evidence>
<evidence type="ECO:0000256" key="4">
    <source>
        <dbReference type="HAMAP-Rule" id="MF_03028"/>
    </source>
</evidence>
<dbReference type="InterPro" id="IPR010613">
    <property type="entry name" value="PES"/>
</dbReference>
<feature type="compositionally biased region" description="Acidic residues" evidence="5">
    <location>
        <begin position="451"/>
        <end position="477"/>
    </location>
</feature>
<dbReference type="InterPro" id="IPR001357">
    <property type="entry name" value="BRCT_dom"/>
</dbReference>
<comment type="caution">
    <text evidence="7">The sequence shown here is derived from an EMBL/GenBank/DDBJ whole genome shotgun (WGS) entry which is preliminary data.</text>
</comment>
<feature type="region of interest" description="Disordered" evidence="5">
    <location>
        <begin position="570"/>
        <end position="589"/>
    </location>
</feature>
<dbReference type="GO" id="GO:0043021">
    <property type="term" value="F:ribonucleoprotein complex binding"/>
    <property type="evidence" value="ECO:0007669"/>
    <property type="project" value="UniProtKB-UniRule"/>
</dbReference>
<accession>A0AAW1A409</accession>
<name>A0AAW1A409_9HYME</name>
<evidence type="ECO:0000256" key="2">
    <source>
        <dbReference type="ARBA" id="ARBA00022552"/>
    </source>
</evidence>
<dbReference type="GO" id="GO:0005654">
    <property type="term" value="C:nucleoplasm"/>
    <property type="evidence" value="ECO:0007669"/>
    <property type="project" value="UniProtKB-SubCell"/>
</dbReference>
<keyword evidence="4" id="KW-0175">Coiled coil</keyword>
<feature type="domain" description="BRCT" evidence="6">
    <location>
        <begin position="321"/>
        <end position="414"/>
    </location>
</feature>
<dbReference type="GO" id="GO:0003723">
    <property type="term" value="F:RNA binding"/>
    <property type="evidence" value="ECO:0007669"/>
    <property type="project" value="TreeGrafter"/>
</dbReference>
<dbReference type="SUPFAM" id="SSF52113">
    <property type="entry name" value="BRCT domain"/>
    <property type="match status" value="1"/>
</dbReference>
<feature type="region of interest" description="Disordered" evidence="5">
    <location>
        <begin position="451"/>
        <end position="518"/>
    </location>
</feature>
<dbReference type="GO" id="GO:0070545">
    <property type="term" value="C:PeBoW complex"/>
    <property type="evidence" value="ECO:0007669"/>
    <property type="project" value="TreeGrafter"/>
</dbReference>
<dbReference type="Pfam" id="PF06732">
    <property type="entry name" value="Pescadillo_N"/>
    <property type="match status" value="1"/>
</dbReference>
<keyword evidence="3 4" id="KW-0539">Nucleus</keyword>
<evidence type="ECO:0000313" key="7">
    <source>
        <dbReference type="EMBL" id="KAK9304760.1"/>
    </source>
</evidence>
<feature type="compositionally biased region" description="Basic and acidic residues" evidence="5">
    <location>
        <begin position="509"/>
        <end position="518"/>
    </location>
</feature>
<dbReference type="FunFam" id="3.40.50.10190:FF:000002">
    <property type="entry name" value="Pescadillo homolog"/>
    <property type="match status" value="1"/>
</dbReference>
<dbReference type="PANTHER" id="PTHR12221:SF6">
    <property type="entry name" value="PESCADILLO HOMOLOG"/>
    <property type="match status" value="1"/>
</dbReference>
<dbReference type="PROSITE" id="PS50172">
    <property type="entry name" value="BRCT"/>
    <property type="match status" value="1"/>
</dbReference>
<keyword evidence="8" id="KW-1185">Reference proteome</keyword>
<organism evidence="7 8">
    <name type="scientific">Tetragonisca angustula</name>
    <dbReference type="NCBI Taxonomy" id="166442"/>
    <lineage>
        <taxon>Eukaryota</taxon>
        <taxon>Metazoa</taxon>
        <taxon>Ecdysozoa</taxon>
        <taxon>Arthropoda</taxon>
        <taxon>Hexapoda</taxon>
        <taxon>Insecta</taxon>
        <taxon>Pterygota</taxon>
        <taxon>Neoptera</taxon>
        <taxon>Endopterygota</taxon>
        <taxon>Hymenoptera</taxon>
        <taxon>Apocrita</taxon>
        <taxon>Aculeata</taxon>
        <taxon>Apoidea</taxon>
        <taxon>Anthophila</taxon>
        <taxon>Apidae</taxon>
        <taxon>Tetragonisca</taxon>
    </lineage>
</organism>
<comment type="function">
    <text evidence="4">Required for maturation of ribosomal RNAs and formation of the large ribosomal subunit.</text>
</comment>
<dbReference type="Gene3D" id="3.40.50.10190">
    <property type="entry name" value="BRCT domain"/>
    <property type="match status" value="1"/>
</dbReference>
<dbReference type="Proteomes" id="UP001432146">
    <property type="component" value="Unassembled WGS sequence"/>
</dbReference>
<comment type="similarity">
    <text evidence="4">Belongs to the pescadillo family.</text>
</comment>
<dbReference type="InterPro" id="IPR036420">
    <property type="entry name" value="BRCT_dom_sf"/>
</dbReference>
<dbReference type="GO" id="GO:0000463">
    <property type="term" value="P:maturation of LSU-rRNA from tricistronic rRNA transcript (SSU-rRNA, 5.8S rRNA, LSU-rRNA)"/>
    <property type="evidence" value="ECO:0007669"/>
    <property type="project" value="UniProtKB-UniRule"/>
</dbReference>
<keyword evidence="1 4" id="KW-0690">Ribosome biogenesis</keyword>
<feature type="coiled-coil region" evidence="4">
    <location>
        <begin position="283"/>
        <end position="322"/>
    </location>
</feature>
<dbReference type="GO" id="GO:0030687">
    <property type="term" value="C:preribosome, large subunit precursor"/>
    <property type="evidence" value="ECO:0007669"/>
    <property type="project" value="UniProtKB-UniRule"/>
</dbReference>
<sequence>MVVIGKKKYESGEGAQFMSRKAALKKLQLTLKDFRRLCILKGIYPREPRNRKRAQKGQPGIKTLYHKKDIQFLMHEPIIWKLRELKVFTRKVERAKALREFSDMKRYLSNHPTLKLDHIVKERYPTFIDALRDLDDCLTLCFLFSTFPSLNHVPRDQSLLCRRLTVEFLHAVIAAKALRKVFVSIKGYYYQAEIKGQTINWIVPHHFGFEPQAKNDVDFKMMSIFVEFYIMMLGFVNFRLYHTLNLYYPPKLTTHDNSEKILVDEEAYVSERIAALNVPLINLDSTLQNTEDEELEMDQFTNESEATKLEEAKIEADKIKKLKILFKDLKVFLNREVPREPLVFILRCFGAEVSWDKLLFVGASFDENDETITHHIVDRPNMTKQYISRYYVQPQWVFDSVNARELLPVEKYLMGCVLPPHLSPFSDNQHDQTYIPPEERALMDPDFRLNDEEDESEEETENENEKEENETGEEDLEKDLKEEIETNKSDEVNEKEQERDRLRKKMKVKTGEVTKEDPWEKKRLEKQEYRLRERMIKKKHRKLYRSMMEGRKERAKQIWLLCKKRRLHDTAEKQKRKEERKQKKIKLAE</sequence>
<reference evidence="7 8" key="1">
    <citation type="submission" date="2024-05" db="EMBL/GenBank/DDBJ databases">
        <title>The nuclear and mitochondrial genome assemblies of Tetragonisca angustula (Apidae: Meliponini), a tiny yet remarkable pollinator in the Neotropics.</title>
        <authorList>
            <person name="Ferrari R."/>
            <person name="Ricardo P.C."/>
            <person name="Dias F.C."/>
            <person name="Araujo N.S."/>
            <person name="Soares D.O."/>
            <person name="Zhou Q.-S."/>
            <person name="Zhu C.-D."/>
            <person name="Coutinho L."/>
            <person name="Airas M.C."/>
            <person name="Batista T.M."/>
        </authorList>
    </citation>
    <scope>NUCLEOTIDE SEQUENCE [LARGE SCALE GENOMIC DNA]</scope>
    <source>
        <strain evidence="7">ASF017062</strain>
        <tissue evidence="7">Abdomen</tissue>
    </source>
</reference>
<proteinExistence type="inferred from homology"/>
<feature type="compositionally biased region" description="Basic and acidic residues" evidence="5">
    <location>
        <begin position="478"/>
        <end position="501"/>
    </location>
</feature>
<evidence type="ECO:0000256" key="3">
    <source>
        <dbReference type="ARBA" id="ARBA00023242"/>
    </source>
</evidence>
<dbReference type="AlphaFoldDB" id="A0AAW1A409"/>
<protein>
    <recommendedName>
        <fullName evidence="4">Pescadillo homolog</fullName>
    </recommendedName>
</protein>
<dbReference type="EMBL" id="JAWNGG020000060">
    <property type="protein sequence ID" value="KAK9304760.1"/>
    <property type="molecule type" value="Genomic_DNA"/>
</dbReference>
<evidence type="ECO:0000313" key="8">
    <source>
        <dbReference type="Proteomes" id="UP001432146"/>
    </source>
</evidence>
<evidence type="ECO:0000256" key="5">
    <source>
        <dbReference type="SAM" id="MobiDB-lite"/>
    </source>
</evidence>
<dbReference type="SMART" id="SM00292">
    <property type="entry name" value="BRCT"/>
    <property type="match status" value="1"/>
</dbReference>